<reference evidence="4 5" key="1">
    <citation type="submission" date="2018-02" db="EMBL/GenBank/DDBJ databases">
        <title>Reclassifiation of [Polyangium] brachysporum DSM 7029 as Guopingzhaonella breviflexa gen. nov., sp. nov., a member of the family Comamonadaceae.</title>
        <authorList>
            <person name="Tang B."/>
        </authorList>
    </citation>
    <scope>NUCLEOTIDE SEQUENCE [LARGE SCALE GENOMIC DNA]</scope>
    <source>
        <strain evidence="4 5">DSM 15344</strain>
    </source>
</reference>
<evidence type="ECO:0000256" key="1">
    <source>
        <dbReference type="ARBA" id="ARBA00004442"/>
    </source>
</evidence>
<dbReference type="PROSITE" id="PS51318">
    <property type="entry name" value="TAT"/>
    <property type="match status" value="1"/>
</dbReference>
<dbReference type="InterPro" id="IPR036942">
    <property type="entry name" value="Beta-barrel_TonB_sf"/>
</dbReference>
<dbReference type="SUPFAM" id="SSF56935">
    <property type="entry name" value="Porins"/>
    <property type="match status" value="1"/>
</dbReference>
<organism evidence="4 5">
    <name type="scientific">Caldimonas thermodepolymerans</name>
    <dbReference type="NCBI Taxonomy" id="215580"/>
    <lineage>
        <taxon>Bacteria</taxon>
        <taxon>Pseudomonadati</taxon>
        <taxon>Pseudomonadota</taxon>
        <taxon>Betaproteobacteria</taxon>
        <taxon>Burkholderiales</taxon>
        <taxon>Sphaerotilaceae</taxon>
        <taxon>Caldimonas</taxon>
    </lineage>
</organism>
<keyword evidence="5" id="KW-1185">Reference proteome</keyword>
<gene>
    <name evidence="4" type="ORF">C1702_02855</name>
</gene>
<keyword evidence="3" id="KW-0998">Cell outer membrane</keyword>
<proteinExistence type="predicted"/>
<dbReference type="RefSeq" id="WP_104356162.1">
    <property type="nucleotide sequence ID" value="NZ_CALFFA010000013.1"/>
</dbReference>
<evidence type="ECO:0000256" key="2">
    <source>
        <dbReference type="ARBA" id="ARBA00023136"/>
    </source>
</evidence>
<evidence type="ECO:0000313" key="5">
    <source>
        <dbReference type="Proteomes" id="UP000239406"/>
    </source>
</evidence>
<dbReference type="Proteomes" id="UP000239406">
    <property type="component" value="Unassembled WGS sequence"/>
</dbReference>
<dbReference type="Gene3D" id="2.40.170.20">
    <property type="entry name" value="TonB-dependent receptor, beta-barrel domain"/>
    <property type="match status" value="1"/>
</dbReference>
<evidence type="ECO:0000313" key="4">
    <source>
        <dbReference type="EMBL" id="PPE71373.1"/>
    </source>
</evidence>
<evidence type="ECO:0000256" key="3">
    <source>
        <dbReference type="ARBA" id="ARBA00023237"/>
    </source>
</evidence>
<comment type="caution">
    <text evidence="4">The sequence shown here is derived from an EMBL/GenBank/DDBJ whole genome shotgun (WGS) entry which is preliminary data.</text>
</comment>
<dbReference type="AlphaFoldDB" id="A0A2S5T8S0"/>
<sequence length="412" mass="45904">MSHPPVRRALVRRLPVAAACAALSLGAAAQANPYYLQLQQSFTHDTNLFRERDGQEDSDLISTTGLEVGLDQPISRQRLRARAHVERNRFRDNDHLDNTSYGVGVRADLETVNRISGGLHYNHERNLASFDTYTGSVHLTERNMIRRQDYGARIQYGGMSLLTLEAGYVHRDQKYSADAFQNREQRSDTVQAGVRYRPSDLVGFGLAGRYTRGRIPHYTPTEGDKYKRRDLDLTATWVPTGLSTLNARVSLTSTDHDLAEARDFDGVTGAISWRYQPTGKLTLNLHLVRETNDETGFYLAEPETPDEPPQLATLQETKLIHSARLSATWAATAKIRLTGGVRHVDRNIRVTDGRGNDRTTTAELGASYAITRSILFGCNVGWVQRDTSSGAASVSYDYSSRTASCLARLTLN</sequence>
<name>A0A2S5T8S0_9BURK</name>
<dbReference type="InterPro" id="IPR006311">
    <property type="entry name" value="TAT_signal"/>
</dbReference>
<accession>A0A2S5T8S0</accession>
<keyword evidence="2" id="KW-0472">Membrane</keyword>
<protein>
    <submittedName>
        <fullName evidence="4">Uncharacterized protein</fullName>
    </submittedName>
</protein>
<comment type="subcellular location">
    <subcellularLocation>
        <location evidence="1">Cell outer membrane</location>
    </subcellularLocation>
</comment>
<dbReference type="GO" id="GO:0009279">
    <property type="term" value="C:cell outer membrane"/>
    <property type="evidence" value="ECO:0007669"/>
    <property type="project" value="UniProtKB-SubCell"/>
</dbReference>
<dbReference type="EMBL" id="PSNY01000002">
    <property type="protein sequence ID" value="PPE71373.1"/>
    <property type="molecule type" value="Genomic_DNA"/>
</dbReference>